<dbReference type="PANTHER" id="PTHR31170:SF25">
    <property type="entry name" value="BNAA09G04570D PROTEIN"/>
    <property type="match status" value="1"/>
</dbReference>
<dbReference type="EMBL" id="JAWXYG010000008">
    <property type="protein sequence ID" value="KAK4265948.1"/>
    <property type="molecule type" value="Genomic_DNA"/>
</dbReference>
<organism evidence="1 2">
    <name type="scientific">Acacia crassicarpa</name>
    <name type="common">northern wattle</name>
    <dbReference type="NCBI Taxonomy" id="499986"/>
    <lineage>
        <taxon>Eukaryota</taxon>
        <taxon>Viridiplantae</taxon>
        <taxon>Streptophyta</taxon>
        <taxon>Embryophyta</taxon>
        <taxon>Tracheophyta</taxon>
        <taxon>Spermatophyta</taxon>
        <taxon>Magnoliopsida</taxon>
        <taxon>eudicotyledons</taxon>
        <taxon>Gunneridae</taxon>
        <taxon>Pentapetalae</taxon>
        <taxon>rosids</taxon>
        <taxon>fabids</taxon>
        <taxon>Fabales</taxon>
        <taxon>Fabaceae</taxon>
        <taxon>Caesalpinioideae</taxon>
        <taxon>mimosoid clade</taxon>
        <taxon>Acacieae</taxon>
        <taxon>Acacia</taxon>
    </lineage>
</organism>
<dbReference type="PANTHER" id="PTHR31170">
    <property type="entry name" value="BNAC04G53230D PROTEIN"/>
    <property type="match status" value="1"/>
</dbReference>
<sequence>MEEVTDTKEGFHHITIDERVCIIKFTCKTLKRQTGEAVSFITCVLYISVLAEFREGNEKSFTPQVISIGPLKDMEEHKLRFLNDSLSRAQVSLDDCVELLTRKEVKLINCYAGPIEFDSDKFVEIILIDAAFIVEVFLRNNNNTSSHKHVQKNHEHDHFFGRPWKLRFIKNDTLLIENQVPFFIIEDLPFP</sequence>
<comment type="caution">
    <text evidence="1">The sequence shown here is derived from an EMBL/GenBank/DDBJ whole genome shotgun (WGS) entry which is preliminary data.</text>
</comment>
<dbReference type="Pfam" id="PF03140">
    <property type="entry name" value="DUF247"/>
    <property type="match status" value="1"/>
</dbReference>
<keyword evidence="2" id="KW-1185">Reference proteome</keyword>
<accession>A0AAE1JCD6</accession>
<reference evidence="1" key="1">
    <citation type="submission" date="2023-10" db="EMBL/GenBank/DDBJ databases">
        <title>Chromosome-level genome of the transformable northern wattle, Acacia crassicarpa.</title>
        <authorList>
            <person name="Massaro I."/>
            <person name="Sinha N.R."/>
            <person name="Poethig S."/>
            <person name="Leichty A.R."/>
        </authorList>
    </citation>
    <scope>NUCLEOTIDE SEQUENCE</scope>
    <source>
        <strain evidence="1">Acra3RX</strain>
        <tissue evidence="1">Leaf</tissue>
    </source>
</reference>
<dbReference type="Proteomes" id="UP001293593">
    <property type="component" value="Unassembled WGS sequence"/>
</dbReference>
<proteinExistence type="predicted"/>
<dbReference type="InterPro" id="IPR004158">
    <property type="entry name" value="DUF247_pln"/>
</dbReference>
<dbReference type="AlphaFoldDB" id="A0AAE1JCD6"/>
<protein>
    <submittedName>
        <fullName evidence="1">Uncharacterized protein</fullName>
    </submittedName>
</protein>
<gene>
    <name evidence="1" type="ORF">QN277_026933</name>
</gene>
<evidence type="ECO:0000313" key="1">
    <source>
        <dbReference type="EMBL" id="KAK4265948.1"/>
    </source>
</evidence>
<name>A0AAE1JCD6_9FABA</name>
<evidence type="ECO:0000313" key="2">
    <source>
        <dbReference type="Proteomes" id="UP001293593"/>
    </source>
</evidence>